<feature type="binding site" evidence="8">
    <location>
        <position position="233"/>
    </location>
    <ligand>
        <name>Zn(2+)</name>
        <dbReference type="ChEBI" id="CHEBI:29105"/>
    </ligand>
</feature>
<organism evidence="10 11">
    <name type="scientific">Buchananella hordeovulneris</name>
    <dbReference type="NCBI Taxonomy" id="52770"/>
    <lineage>
        <taxon>Bacteria</taxon>
        <taxon>Bacillati</taxon>
        <taxon>Actinomycetota</taxon>
        <taxon>Actinomycetes</taxon>
        <taxon>Actinomycetales</taxon>
        <taxon>Actinomycetaceae</taxon>
        <taxon>Buchananella</taxon>
    </lineage>
</organism>
<keyword evidence="2 8" id="KW-0479">Metal-binding</keyword>
<evidence type="ECO:0000256" key="3">
    <source>
        <dbReference type="ARBA" id="ARBA00022801"/>
    </source>
</evidence>
<dbReference type="PANTHER" id="PTHR11113">
    <property type="entry name" value="N-ACETYLGLUCOSAMINE-6-PHOSPHATE DEACETYLASE"/>
    <property type="match status" value="1"/>
</dbReference>
<dbReference type="Gene3D" id="3.20.20.140">
    <property type="entry name" value="Metal-dependent hydrolases"/>
    <property type="match status" value="1"/>
</dbReference>
<evidence type="ECO:0000256" key="4">
    <source>
        <dbReference type="ARBA" id="ARBA00023277"/>
    </source>
</evidence>
<dbReference type="InterPro" id="IPR011059">
    <property type="entry name" value="Metal-dep_hydrolase_composite"/>
</dbReference>
<feature type="binding site" evidence="7">
    <location>
        <position position="244"/>
    </location>
    <ligand>
        <name>substrate</name>
    </ligand>
</feature>
<dbReference type="STRING" id="52770.BSZ40_06365"/>
<comment type="similarity">
    <text evidence="1 5">Belongs to the metallo-dependent hydrolases superfamily. NagA family.</text>
</comment>
<feature type="binding site" evidence="7">
    <location>
        <begin position="236"/>
        <end position="237"/>
    </location>
    <ligand>
        <name>substrate</name>
    </ligand>
</feature>
<evidence type="ECO:0000256" key="8">
    <source>
        <dbReference type="PIRSR" id="PIRSR038994-3"/>
    </source>
</evidence>
<name>A0A1Q5PWK3_9ACTO</name>
<feature type="binding site" evidence="7">
    <location>
        <position position="141"/>
    </location>
    <ligand>
        <name>substrate</name>
    </ligand>
</feature>
<comment type="cofactor">
    <cofactor evidence="8">
        <name>a divalent metal cation</name>
        <dbReference type="ChEBI" id="CHEBI:60240"/>
    </cofactor>
    <text evidence="8">Binds 1 divalent metal cation per subunit.</text>
</comment>
<gene>
    <name evidence="10" type="ORF">BSZ40_06365</name>
</gene>
<dbReference type="EMBL" id="MQVS01000005">
    <property type="protein sequence ID" value="OKL51770.1"/>
    <property type="molecule type" value="Genomic_DNA"/>
</dbReference>
<dbReference type="Proteomes" id="UP000185612">
    <property type="component" value="Unassembled WGS sequence"/>
</dbReference>
<sequence length="401" mass="41636">MEQITGALRGRIVLPDSVLDDGVVAWAGQDLVFVGPVDAAPAPYLEAAEPVAGYVLPGLVDVHCHGGGSASFPDATTYEEAMVAVREHRRHGTTTLVASTVTAAPQTLRERTKLLAQLCDDGELAGIHWEGPFVSHERCGAQDPTLIQPPNAALTAELLELGRGHVVTMTLAPEKEGVTGPGGVSEVLIRGGALPSFGHTDAGPAETRAAMEWARQVLADTPNRRSDHATITHLFNGMTPLHHRTPGPIAEILADAVRGGVIVEMVGDGTHLHPSVVRDVIEIVGRDHAVLITDAMAAAGMPDGQYRLGSQDVTVADGVARLTGGDSIAGGTAHLLDVVRTSVDGGVSLVDAVYCASLVGARIIGCQDQVGSLAAGKRADLVVVDDTLHPQRVVRAGAVVD</sequence>
<dbReference type="RefSeq" id="WP_073824374.1">
    <property type="nucleotide sequence ID" value="NZ_MQVS01000005.1"/>
</dbReference>
<dbReference type="GO" id="GO:0006046">
    <property type="term" value="P:N-acetylglucosamine catabolic process"/>
    <property type="evidence" value="ECO:0007669"/>
    <property type="project" value="TreeGrafter"/>
</dbReference>
<dbReference type="AlphaFoldDB" id="A0A1Q5PWK3"/>
<dbReference type="SUPFAM" id="SSF51556">
    <property type="entry name" value="Metallo-dependent hydrolases"/>
    <property type="match status" value="1"/>
</dbReference>
<reference evidence="11" key="1">
    <citation type="submission" date="2016-12" db="EMBL/GenBank/DDBJ databases">
        <authorList>
            <person name="Meng X."/>
        </authorList>
    </citation>
    <scope>NUCLEOTIDE SEQUENCE [LARGE SCALE GENOMIC DNA]</scope>
    <source>
        <strain evidence="11">DSM 20732</strain>
    </source>
</reference>
<evidence type="ECO:0000256" key="6">
    <source>
        <dbReference type="PIRSR" id="PIRSR038994-1"/>
    </source>
</evidence>
<dbReference type="InterPro" id="IPR032466">
    <property type="entry name" value="Metal_Hydrolase"/>
</dbReference>
<evidence type="ECO:0000256" key="5">
    <source>
        <dbReference type="PIRNR" id="PIRNR038994"/>
    </source>
</evidence>
<dbReference type="Gene3D" id="2.30.40.10">
    <property type="entry name" value="Urease, subunit C, domain 1"/>
    <property type="match status" value="1"/>
</dbReference>
<dbReference type="InterPro" id="IPR003764">
    <property type="entry name" value="GlcNAc_6-P_deAcase"/>
</dbReference>
<proteinExistence type="inferred from homology"/>
<evidence type="ECO:0000256" key="1">
    <source>
        <dbReference type="ARBA" id="ARBA00010716"/>
    </source>
</evidence>
<dbReference type="OrthoDB" id="9776488at2"/>
<evidence type="ECO:0000313" key="10">
    <source>
        <dbReference type="EMBL" id="OKL51770.1"/>
    </source>
</evidence>
<dbReference type="PANTHER" id="PTHR11113:SF14">
    <property type="entry name" value="N-ACETYLGLUCOSAMINE-6-PHOSPHATE DEACETYLASE"/>
    <property type="match status" value="1"/>
</dbReference>
<dbReference type="PIRSF" id="PIRSF038994">
    <property type="entry name" value="NagA"/>
    <property type="match status" value="1"/>
</dbReference>
<keyword evidence="11" id="KW-1185">Reference proteome</keyword>
<evidence type="ECO:0000256" key="2">
    <source>
        <dbReference type="ARBA" id="ARBA00022723"/>
    </source>
</evidence>
<feature type="domain" description="Amidohydrolase-related" evidence="9">
    <location>
        <begin position="54"/>
        <end position="389"/>
    </location>
</feature>
<dbReference type="GO" id="GO:0046872">
    <property type="term" value="F:metal ion binding"/>
    <property type="evidence" value="ECO:0007669"/>
    <property type="project" value="UniProtKB-KW"/>
</dbReference>
<feature type="binding site" evidence="7">
    <location>
        <position position="271"/>
    </location>
    <ligand>
        <name>substrate</name>
    </ligand>
</feature>
<keyword evidence="3 5" id="KW-0378">Hydrolase</keyword>
<protein>
    <submittedName>
        <fullName evidence="10">N-acetylglucosamine-6-phosphate deacetylase</fullName>
    </submittedName>
</protein>
<dbReference type="InterPro" id="IPR006680">
    <property type="entry name" value="Amidohydro-rel"/>
</dbReference>
<dbReference type="Pfam" id="PF01979">
    <property type="entry name" value="Amidohydro_1"/>
    <property type="match status" value="1"/>
</dbReference>
<dbReference type="InParanoid" id="A0A1Q5PWK3"/>
<feature type="binding site" evidence="8">
    <location>
        <position position="199"/>
    </location>
    <ligand>
        <name>Zn(2+)</name>
        <dbReference type="ChEBI" id="CHEBI:29105"/>
    </ligand>
</feature>
<dbReference type="FunCoup" id="A0A1Q5PWK3">
    <property type="interactions" value="120"/>
</dbReference>
<feature type="binding site" evidence="7">
    <location>
        <begin position="328"/>
        <end position="330"/>
    </location>
    <ligand>
        <name>substrate</name>
    </ligand>
</feature>
<evidence type="ECO:0000256" key="7">
    <source>
        <dbReference type="PIRSR" id="PIRSR038994-2"/>
    </source>
</evidence>
<dbReference type="SUPFAM" id="SSF51338">
    <property type="entry name" value="Composite domain of metallo-dependent hydrolases"/>
    <property type="match status" value="1"/>
</dbReference>
<keyword evidence="4 5" id="KW-0119">Carbohydrate metabolism</keyword>
<accession>A0A1Q5PWK3</accession>
<feature type="active site" description="Proton donor/acceptor" evidence="6">
    <location>
        <position position="294"/>
    </location>
</feature>
<evidence type="ECO:0000259" key="9">
    <source>
        <dbReference type="Pfam" id="PF01979"/>
    </source>
</evidence>
<feature type="binding site" evidence="8">
    <location>
        <position position="130"/>
    </location>
    <ligand>
        <name>Zn(2+)</name>
        <dbReference type="ChEBI" id="CHEBI:29105"/>
    </ligand>
</feature>
<evidence type="ECO:0000313" key="11">
    <source>
        <dbReference type="Proteomes" id="UP000185612"/>
    </source>
</evidence>
<comment type="caution">
    <text evidence="10">The sequence shown here is derived from an EMBL/GenBank/DDBJ whole genome shotgun (WGS) entry which is preliminary data.</text>
</comment>
<dbReference type="GO" id="GO:0008448">
    <property type="term" value="F:N-acetylglucosamine-6-phosphate deacetylase activity"/>
    <property type="evidence" value="ECO:0007669"/>
    <property type="project" value="InterPro"/>
</dbReference>